<accession>A6K965</accession>
<evidence type="ECO:0000313" key="1">
    <source>
        <dbReference type="EMBL" id="EDL89485.1"/>
    </source>
</evidence>
<name>A6K965_RAT</name>
<dbReference type="Proteomes" id="UP000234681">
    <property type="component" value="Chromosome 7"/>
</dbReference>
<protein>
    <submittedName>
        <fullName evidence="1">RCG29495</fullName>
    </submittedName>
</protein>
<dbReference type="AlphaFoldDB" id="A6K965"/>
<reference evidence="2" key="1">
    <citation type="submission" date="2005-09" db="EMBL/GenBank/DDBJ databases">
        <authorList>
            <person name="Mural R.J."/>
            <person name="Li P.W."/>
            <person name="Adams M.D."/>
            <person name="Amanatides P.G."/>
            <person name="Baden-Tillson H."/>
            <person name="Barnstead M."/>
            <person name="Chin S.H."/>
            <person name="Dew I."/>
            <person name="Evans C.A."/>
            <person name="Ferriera S."/>
            <person name="Flanigan M."/>
            <person name="Fosler C."/>
            <person name="Glodek A."/>
            <person name="Gu Z."/>
            <person name="Holt R.A."/>
            <person name="Jennings D."/>
            <person name="Kraft C.L."/>
            <person name="Lu F."/>
            <person name="Nguyen T."/>
            <person name="Nusskern D.R."/>
            <person name="Pfannkoch C.M."/>
            <person name="Sitter C."/>
            <person name="Sutton G.G."/>
            <person name="Venter J.C."/>
            <person name="Wang Z."/>
            <person name="Woodage T."/>
            <person name="Zheng X.H."/>
            <person name="Zhong F."/>
        </authorList>
    </citation>
    <scope>NUCLEOTIDE SEQUENCE [LARGE SCALE GENOMIC DNA]</scope>
    <source>
        <strain>BN</strain>
        <strain evidence="2">Sprague-Dawley</strain>
    </source>
</reference>
<organism evidence="1 2">
    <name type="scientific">Rattus norvegicus</name>
    <name type="common">Rat</name>
    <dbReference type="NCBI Taxonomy" id="10116"/>
    <lineage>
        <taxon>Eukaryota</taxon>
        <taxon>Metazoa</taxon>
        <taxon>Chordata</taxon>
        <taxon>Craniata</taxon>
        <taxon>Vertebrata</taxon>
        <taxon>Euteleostomi</taxon>
        <taxon>Mammalia</taxon>
        <taxon>Eutheria</taxon>
        <taxon>Euarchontoglires</taxon>
        <taxon>Glires</taxon>
        <taxon>Rodentia</taxon>
        <taxon>Myomorpha</taxon>
        <taxon>Muroidea</taxon>
        <taxon>Muridae</taxon>
        <taxon>Murinae</taxon>
        <taxon>Rattus</taxon>
    </lineage>
</organism>
<evidence type="ECO:0000313" key="2">
    <source>
        <dbReference type="Proteomes" id="UP000234681"/>
    </source>
</evidence>
<proteinExistence type="predicted"/>
<gene>
    <name evidence="1" type="ORF">rCG_29495</name>
</gene>
<sequence length="85" mass="10037">MAALLSHKLTEGKEGFCYQCVKVSFRIDLKQKQKQKTHEIAAVEENLLKDDMEARQWWCMLLVPILGRQRQENPCEFKPGLQREF</sequence>
<dbReference type="EMBL" id="CH474029">
    <property type="protein sequence ID" value="EDL89485.1"/>
    <property type="molecule type" value="Genomic_DNA"/>
</dbReference>